<dbReference type="InterPro" id="IPR055356">
    <property type="entry name" value="ZP-N"/>
</dbReference>
<keyword evidence="2" id="KW-0677">Repeat</keyword>
<dbReference type="FunFam" id="2.60.120.290:FF:000004">
    <property type="entry name" value="Metalloendopeptidase"/>
    <property type="match status" value="1"/>
</dbReference>
<dbReference type="PANTHER" id="PTHR14002:SF38">
    <property type="entry name" value="CUB AND ZONA PELLUCIDA-LIKE DOMAIN-CONTAINING PROTEIN 1"/>
    <property type="match status" value="1"/>
</dbReference>
<dbReference type="OMA" id="FMTVRFH"/>
<evidence type="ECO:0000313" key="8">
    <source>
        <dbReference type="EMBL" id="GCB62534.1"/>
    </source>
</evidence>
<sequence length="474" mass="53521">SLSQKYQEDTVPADTTVVDILQTVPVITTVGIMAPVVLISVITVHTLITDIAVFIQQQVDQKEWIEIDSQAPDGSCGGYLDDVYGSVHSPNYPSSYPNNAQCIWYIRGGINQRIKLVFTDVELEFTSTCSYDYIAVYDGPSTNSRLLSKFCQGSDQIFNSSSNSMTIYFRSDSSVTRRGFTATYYILPNDDDILTCSTDYMEAKINRSYLNLLGFNEHNLYLNDRNCRPSITSNDVVFKIPLTRCGTERQENSGSIIYSNTIRTSPADSVITRETNLQFNIGCEMQQDTMFKIMYVTNESLTGDIVDNITESGRYNVSMTFYDSSSFSWPVLDSPYYVDLRQNLFLQVNLHSSDPYLVVFVDTCTASPYSYDWISRTYDLIKNGCARDGTYETYPSPANGVARFKFNAFKFLNLHPSVYLQCKVVVCKAYDYSSRCYRGCLSRKKRATCSSRGSTDVLIGPIELKKTMKVEGLE</sequence>
<dbReference type="AlphaFoldDB" id="A0A401NNV9"/>
<dbReference type="PRINTS" id="PR00023">
    <property type="entry name" value="ZPELLUCIDA"/>
</dbReference>
<evidence type="ECO:0000259" key="7">
    <source>
        <dbReference type="PROSITE" id="PS51034"/>
    </source>
</evidence>
<evidence type="ECO:0000313" key="9">
    <source>
        <dbReference type="Proteomes" id="UP000288216"/>
    </source>
</evidence>
<evidence type="ECO:0000256" key="5">
    <source>
        <dbReference type="PROSITE-ProRule" id="PRU00059"/>
    </source>
</evidence>
<dbReference type="InterPro" id="IPR048290">
    <property type="entry name" value="ZP_chr"/>
</dbReference>
<evidence type="ECO:0000256" key="4">
    <source>
        <dbReference type="ARBA" id="ARBA00023180"/>
    </source>
</evidence>
<dbReference type="Pfam" id="PF23344">
    <property type="entry name" value="ZP-N"/>
    <property type="match status" value="1"/>
</dbReference>
<dbReference type="Pfam" id="PF00431">
    <property type="entry name" value="CUB"/>
    <property type="match status" value="1"/>
</dbReference>
<keyword evidence="1" id="KW-0732">Signal</keyword>
<evidence type="ECO:0000256" key="2">
    <source>
        <dbReference type="ARBA" id="ARBA00022737"/>
    </source>
</evidence>
<dbReference type="InterPro" id="IPR001507">
    <property type="entry name" value="ZP_dom"/>
</dbReference>
<dbReference type="Proteomes" id="UP000288216">
    <property type="component" value="Unassembled WGS sequence"/>
</dbReference>
<proteinExistence type="predicted"/>
<comment type="caution">
    <text evidence="5">Lacks conserved residue(s) required for the propagation of feature annotation.</text>
</comment>
<name>A0A401NNV9_SCYTO</name>
<organism evidence="8 9">
    <name type="scientific">Scyliorhinus torazame</name>
    <name type="common">Cloudy catshark</name>
    <name type="synonym">Catulus torazame</name>
    <dbReference type="NCBI Taxonomy" id="75743"/>
    <lineage>
        <taxon>Eukaryota</taxon>
        <taxon>Metazoa</taxon>
        <taxon>Chordata</taxon>
        <taxon>Craniata</taxon>
        <taxon>Vertebrata</taxon>
        <taxon>Chondrichthyes</taxon>
        <taxon>Elasmobranchii</taxon>
        <taxon>Galeomorphii</taxon>
        <taxon>Galeoidea</taxon>
        <taxon>Carcharhiniformes</taxon>
        <taxon>Scyliorhinidae</taxon>
        <taxon>Scyliorhinus</taxon>
    </lineage>
</organism>
<dbReference type="Gene3D" id="2.60.40.3210">
    <property type="entry name" value="Zona pellucida, ZP-N domain"/>
    <property type="match status" value="1"/>
</dbReference>
<dbReference type="InterPro" id="IPR000859">
    <property type="entry name" value="CUB_dom"/>
</dbReference>
<dbReference type="CDD" id="cd00041">
    <property type="entry name" value="CUB"/>
    <property type="match status" value="1"/>
</dbReference>
<keyword evidence="3" id="KW-1015">Disulfide bond</keyword>
<evidence type="ECO:0000256" key="3">
    <source>
        <dbReference type="ARBA" id="ARBA00023157"/>
    </source>
</evidence>
<dbReference type="EMBL" id="BFAA01005232">
    <property type="protein sequence ID" value="GCB62534.1"/>
    <property type="molecule type" value="Genomic_DNA"/>
</dbReference>
<gene>
    <name evidence="8" type="ORF">scyTo_0011483</name>
</gene>
<dbReference type="SMART" id="SM00042">
    <property type="entry name" value="CUB"/>
    <property type="match status" value="1"/>
</dbReference>
<dbReference type="FunFam" id="2.60.40.4100:FF:000005">
    <property type="entry name" value="Deleted in malignant brain tumors 1"/>
    <property type="match status" value="1"/>
</dbReference>
<protein>
    <recommendedName>
        <fullName evidence="10">CUB and zona pellucida-like domain-containing protein 1</fullName>
    </recommendedName>
</protein>
<keyword evidence="9" id="KW-1185">Reference proteome</keyword>
<feature type="domain" description="CUB" evidence="6">
    <location>
        <begin position="76"/>
        <end position="187"/>
    </location>
</feature>
<dbReference type="InterPro" id="IPR042235">
    <property type="entry name" value="ZP-C_dom"/>
</dbReference>
<dbReference type="InterPro" id="IPR055355">
    <property type="entry name" value="ZP-C"/>
</dbReference>
<feature type="domain" description="ZP" evidence="7">
    <location>
        <begin position="195"/>
        <end position="443"/>
    </location>
</feature>
<evidence type="ECO:0000259" key="6">
    <source>
        <dbReference type="PROSITE" id="PS01180"/>
    </source>
</evidence>
<dbReference type="SUPFAM" id="SSF49854">
    <property type="entry name" value="Spermadhesin, CUB domain"/>
    <property type="match status" value="1"/>
</dbReference>
<dbReference type="PANTHER" id="PTHR14002">
    <property type="entry name" value="ENDOGLIN/TGF-BETA RECEPTOR TYPE III"/>
    <property type="match status" value="1"/>
</dbReference>
<dbReference type="PROSITE" id="PS51034">
    <property type="entry name" value="ZP_2"/>
    <property type="match status" value="1"/>
</dbReference>
<feature type="non-terminal residue" evidence="8">
    <location>
        <position position="1"/>
    </location>
</feature>
<dbReference type="SMART" id="SM00241">
    <property type="entry name" value="ZP"/>
    <property type="match status" value="1"/>
</dbReference>
<dbReference type="Pfam" id="PF00100">
    <property type="entry name" value="Zona_pellucida"/>
    <property type="match status" value="1"/>
</dbReference>
<dbReference type="OrthoDB" id="10063988at2759"/>
<comment type="caution">
    <text evidence="8">The sequence shown here is derived from an EMBL/GenBank/DDBJ whole genome shotgun (WGS) entry which is preliminary data.</text>
</comment>
<dbReference type="Gene3D" id="2.60.40.4100">
    <property type="entry name" value="Zona pellucida, ZP-C domain"/>
    <property type="match status" value="1"/>
</dbReference>
<dbReference type="STRING" id="75743.A0A401NNV9"/>
<keyword evidence="4" id="KW-0325">Glycoprotein</keyword>
<reference evidence="8 9" key="1">
    <citation type="journal article" date="2018" name="Nat. Ecol. Evol.">
        <title>Shark genomes provide insights into elasmobranch evolution and the origin of vertebrates.</title>
        <authorList>
            <person name="Hara Y"/>
            <person name="Yamaguchi K"/>
            <person name="Onimaru K"/>
            <person name="Kadota M"/>
            <person name="Koyanagi M"/>
            <person name="Keeley SD"/>
            <person name="Tatsumi K"/>
            <person name="Tanaka K"/>
            <person name="Motone F"/>
            <person name="Kageyama Y"/>
            <person name="Nozu R"/>
            <person name="Adachi N"/>
            <person name="Nishimura O"/>
            <person name="Nakagawa R"/>
            <person name="Tanegashima C"/>
            <person name="Kiyatake I"/>
            <person name="Matsumoto R"/>
            <person name="Murakumo K"/>
            <person name="Nishida K"/>
            <person name="Terakita A"/>
            <person name="Kuratani S"/>
            <person name="Sato K"/>
            <person name="Hyodo S Kuraku.S."/>
        </authorList>
    </citation>
    <scope>NUCLEOTIDE SEQUENCE [LARGE SCALE GENOMIC DNA]</scope>
</reference>
<evidence type="ECO:0000256" key="1">
    <source>
        <dbReference type="ARBA" id="ARBA00022729"/>
    </source>
</evidence>
<dbReference type="Gene3D" id="2.60.120.290">
    <property type="entry name" value="Spermadhesin, CUB domain"/>
    <property type="match status" value="1"/>
</dbReference>
<dbReference type="InterPro" id="IPR035914">
    <property type="entry name" value="Sperma_CUB_dom_sf"/>
</dbReference>
<evidence type="ECO:0008006" key="10">
    <source>
        <dbReference type="Google" id="ProtNLM"/>
    </source>
</evidence>
<accession>A0A401NNV9</accession>
<dbReference type="PROSITE" id="PS01180">
    <property type="entry name" value="CUB"/>
    <property type="match status" value="1"/>
</dbReference>